<evidence type="ECO:0000256" key="6">
    <source>
        <dbReference type="ARBA" id="ARBA00022741"/>
    </source>
</evidence>
<name>A0A235B7P6_9BACL</name>
<dbReference type="GO" id="GO:0005524">
    <property type="term" value="F:ATP binding"/>
    <property type="evidence" value="ECO:0007669"/>
    <property type="project" value="UniProtKB-KW"/>
</dbReference>
<evidence type="ECO:0000256" key="9">
    <source>
        <dbReference type="ARBA" id="ARBA00048721"/>
    </source>
</evidence>
<dbReference type="NCBIfam" id="NF000841">
    <property type="entry name" value="PRK00071.1-4"/>
    <property type="match status" value="1"/>
</dbReference>
<evidence type="ECO:0000256" key="3">
    <source>
        <dbReference type="ARBA" id="ARBA00022642"/>
    </source>
</evidence>
<comment type="similarity">
    <text evidence="10">Belongs to the NadD family.</text>
</comment>
<evidence type="ECO:0000256" key="2">
    <source>
        <dbReference type="ARBA" id="ARBA00005019"/>
    </source>
</evidence>
<dbReference type="GO" id="GO:0009435">
    <property type="term" value="P:NAD+ biosynthetic process"/>
    <property type="evidence" value="ECO:0007669"/>
    <property type="project" value="UniProtKB-UniRule"/>
</dbReference>
<sequence length="197" mass="22260">MKIGIFGGSFDPVHIGHLVMADQAREALGLDEVWFVPASSPPHKSGGTKASPEHRVAMVERAIDGFSPFRLSRAEIERPGLSYTADTVQTFTERYPDDRFYLIVGADMVLDLPRWHRIEQIVKSVRVVGLMRPGVSLEDEGLPDWLRDRLILVTEGAKVELSSTYIRNKAAAGESIRFLVPEPVRLYMKEHRIYESR</sequence>
<dbReference type="EMBL" id="NOWF01000005">
    <property type="protein sequence ID" value="OYD07615.1"/>
    <property type="molecule type" value="Genomic_DNA"/>
</dbReference>
<evidence type="ECO:0000313" key="13">
    <source>
        <dbReference type="Proteomes" id="UP000215459"/>
    </source>
</evidence>
<dbReference type="InterPro" id="IPR005248">
    <property type="entry name" value="NadD/NMNAT"/>
</dbReference>
<dbReference type="Proteomes" id="UP000215459">
    <property type="component" value="Unassembled WGS sequence"/>
</dbReference>
<keyword evidence="3 10" id="KW-0662">Pyridine nucleotide biosynthesis</keyword>
<evidence type="ECO:0000256" key="4">
    <source>
        <dbReference type="ARBA" id="ARBA00022679"/>
    </source>
</evidence>
<reference evidence="12 13" key="1">
    <citation type="submission" date="2017-07" db="EMBL/GenBank/DDBJ databases">
        <title>The genome sequence of Paludifilum halophilum highlights mechanisms for microbial adaptation to high salt environemnts.</title>
        <authorList>
            <person name="Belbahri L."/>
        </authorList>
    </citation>
    <scope>NUCLEOTIDE SEQUENCE [LARGE SCALE GENOMIC DNA]</scope>
    <source>
        <strain evidence="12 13">DSM 102817</strain>
    </source>
</reference>
<comment type="pathway">
    <text evidence="2 10">Cofactor biosynthesis; NAD(+) biosynthesis; deamido-NAD(+) from nicotinate D-ribonucleotide: step 1/1.</text>
</comment>
<keyword evidence="5 10" id="KW-0548">Nucleotidyltransferase</keyword>
<evidence type="ECO:0000313" key="12">
    <source>
        <dbReference type="EMBL" id="OYD07615.1"/>
    </source>
</evidence>
<evidence type="ECO:0000256" key="7">
    <source>
        <dbReference type="ARBA" id="ARBA00022840"/>
    </source>
</evidence>
<keyword evidence="7 10" id="KW-0067">ATP-binding</keyword>
<proteinExistence type="inferred from homology"/>
<dbReference type="PANTHER" id="PTHR39321">
    <property type="entry name" value="NICOTINATE-NUCLEOTIDE ADENYLYLTRANSFERASE-RELATED"/>
    <property type="match status" value="1"/>
</dbReference>
<dbReference type="InterPro" id="IPR014729">
    <property type="entry name" value="Rossmann-like_a/b/a_fold"/>
</dbReference>
<dbReference type="InterPro" id="IPR004821">
    <property type="entry name" value="Cyt_trans-like"/>
</dbReference>
<accession>A0A235B7P6</accession>
<dbReference type="EC" id="2.7.7.18" evidence="10"/>
<dbReference type="UniPathway" id="UPA00253">
    <property type="reaction ID" value="UER00332"/>
</dbReference>
<dbReference type="NCBIfam" id="TIGR00125">
    <property type="entry name" value="cyt_tran_rel"/>
    <property type="match status" value="1"/>
</dbReference>
<dbReference type="Gene3D" id="3.40.50.620">
    <property type="entry name" value="HUPs"/>
    <property type="match status" value="1"/>
</dbReference>
<dbReference type="GO" id="GO:0004515">
    <property type="term" value="F:nicotinate-nucleotide adenylyltransferase activity"/>
    <property type="evidence" value="ECO:0007669"/>
    <property type="project" value="UniProtKB-UniRule"/>
</dbReference>
<dbReference type="RefSeq" id="WP_094264286.1">
    <property type="nucleotide sequence ID" value="NZ_NOWF01000005.1"/>
</dbReference>
<dbReference type="Pfam" id="PF01467">
    <property type="entry name" value="CTP_transf_like"/>
    <property type="match status" value="1"/>
</dbReference>
<dbReference type="AlphaFoldDB" id="A0A235B7P6"/>
<evidence type="ECO:0000259" key="11">
    <source>
        <dbReference type="Pfam" id="PF01467"/>
    </source>
</evidence>
<keyword evidence="8 10" id="KW-0520">NAD</keyword>
<keyword evidence="6 10" id="KW-0547">Nucleotide-binding</keyword>
<evidence type="ECO:0000256" key="8">
    <source>
        <dbReference type="ARBA" id="ARBA00023027"/>
    </source>
</evidence>
<dbReference type="OrthoDB" id="5295945at2"/>
<feature type="domain" description="Cytidyltransferase-like" evidence="11">
    <location>
        <begin position="5"/>
        <end position="168"/>
    </location>
</feature>
<dbReference type="CDD" id="cd02165">
    <property type="entry name" value="NMNAT"/>
    <property type="match status" value="1"/>
</dbReference>
<protein>
    <recommendedName>
        <fullName evidence="10">Probable nicotinate-nucleotide adenylyltransferase</fullName>
        <ecNumber evidence="10">2.7.7.18</ecNumber>
    </recommendedName>
    <alternativeName>
        <fullName evidence="10">Deamido-NAD(+) diphosphorylase</fullName>
    </alternativeName>
    <alternativeName>
        <fullName evidence="10">Deamido-NAD(+) pyrophosphorylase</fullName>
    </alternativeName>
    <alternativeName>
        <fullName evidence="10">Nicotinate mononucleotide adenylyltransferase</fullName>
        <shortName evidence="10">NaMN adenylyltransferase</shortName>
    </alternativeName>
</protein>
<dbReference type="SUPFAM" id="SSF52374">
    <property type="entry name" value="Nucleotidylyl transferase"/>
    <property type="match status" value="1"/>
</dbReference>
<evidence type="ECO:0000256" key="10">
    <source>
        <dbReference type="HAMAP-Rule" id="MF_00244"/>
    </source>
</evidence>
<keyword evidence="13" id="KW-1185">Reference proteome</keyword>
<dbReference type="NCBIfam" id="NF000840">
    <property type="entry name" value="PRK00071.1-3"/>
    <property type="match status" value="1"/>
</dbReference>
<gene>
    <name evidence="10" type="primary">nadD</name>
    <name evidence="12" type="ORF">CHM34_09035</name>
</gene>
<comment type="catalytic activity">
    <reaction evidence="9 10">
        <text>nicotinate beta-D-ribonucleotide + ATP + H(+) = deamido-NAD(+) + diphosphate</text>
        <dbReference type="Rhea" id="RHEA:22860"/>
        <dbReference type="ChEBI" id="CHEBI:15378"/>
        <dbReference type="ChEBI" id="CHEBI:30616"/>
        <dbReference type="ChEBI" id="CHEBI:33019"/>
        <dbReference type="ChEBI" id="CHEBI:57502"/>
        <dbReference type="ChEBI" id="CHEBI:58437"/>
        <dbReference type="EC" id="2.7.7.18"/>
    </reaction>
</comment>
<evidence type="ECO:0000256" key="5">
    <source>
        <dbReference type="ARBA" id="ARBA00022695"/>
    </source>
</evidence>
<dbReference type="PANTHER" id="PTHR39321:SF3">
    <property type="entry name" value="PHOSPHOPANTETHEINE ADENYLYLTRANSFERASE"/>
    <property type="match status" value="1"/>
</dbReference>
<comment type="function">
    <text evidence="1 10">Catalyzes the reversible adenylation of nicotinate mononucleotide (NaMN) to nicotinic acid adenine dinucleotide (NaAD).</text>
</comment>
<dbReference type="HAMAP" id="MF_00244">
    <property type="entry name" value="NaMN_adenylyltr"/>
    <property type="match status" value="1"/>
</dbReference>
<organism evidence="12 13">
    <name type="scientific">Paludifilum halophilum</name>
    <dbReference type="NCBI Taxonomy" id="1642702"/>
    <lineage>
        <taxon>Bacteria</taxon>
        <taxon>Bacillati</taxon>
        <taxon>Bacillota</taxon>
        <taxon>Bacilli</taxon>
        <taxon>Bacillales</taxon>
        <taxon>Thermoactinomycetaceae</taxon>
        <taxon>Paludifilum</taxon>
    </lineage>
</organism>
<dbReference type="NCBIfam" id="TIGR00482">
    <property type="entry name" value="nicotinate (nicotinamide) nucleotide adenylyltransferase"/>
    <property type="match status" value="1"/>
</dbReference>
<evidence type="ECO:0000256" key="1">
    <source>
        <dbReference type="ARBA" id="ARBA00002324"/>
    </source>
</evidence>
<comment type="caution">
    <text evidence="12">The sequence shown here is derived from an EMBL/GenBank/DDBJ whole genome shotgun (WGS) entry which is preliminary data.</text>
</comment>
<keyword evidence="4 10" id="KW-0808">Transferase</keyword>